<evidence type="ECO:0000259" key="6">
    <source>
        <dbReference type="PROSITE" id="PS51192"/>
    </source>
</evidence>
<dbReference type="SUPFAM" id="SSF52540">
    <property type="entry name" value="P-loop containing nucleoside triphosphate hydrolases"/>
    <property type="match status" value="2"/>
</dbReference>
<dbReference type="InterPro" id="IPR011545">
    <property type="entry name" value="DEAD/DEAH_box_helicase_dom"/>
</dbReference>
<dbReference type="Proteomes" id="UP000462014">
    <property type="component" value="Unassembled WGS sequence"/>
</dbReference>
<evidence type="ECO:0000256" key="1">
    <source>
        <dbReference type="ARBA" id="ARBA00022741"/>
    </source>
</evidence>
<dbReference type="GO" id="GO:0005829">
    <property type="term" value="C:cytosol"/>
    <property type="evidence" value="ECO:0007669"/>
    <property type="project" value="TreeGrafter"/>
</dbReference>
<dbReference type="PANTHER" id="PTHR47959:SF1">
    <property type="entry name" value="ATP-DEPENDENT RNA HELICASE DBPA"/>
    <property type="match status" value="1"/>
</dbReference>
<keyword evidence="8" id="KW-1185">Reference proteome</keyword>
<protein>
    <submittedName>
        <fullName evidence="7">DEAD/DEAH box helicase</fullName>
    </submittedName>
</protein>
<feature type="domain" description="Helicase ATP-binding" evidence="6">
    <location>
        <begin position="32"/>
        <end position="202"/>
    </location>
</feature>
<dbReference type="SMART" id="SM00487">
    <property type="entry name" value="DEXDc"/>
    <property type="match status" value="1"/>
</dbReference>
<dbReference type="AlphaFoldDB" id="A0A7K1T1E7"/>
<dbReference type="InterPro" id="IPR050079">
    <property type="entry name" value="DEAD_box_RNA_helicase"/>
</dbReference>
<dbReference type="Pfam" id="PF00270">
    <property type="entry name" value="DEAD"/>
    <property type="match status" value="1"/>
</dbReference>
<evidence type="ECO:0000256" key="3">
    <source>
        <dbReference type="ARBA" id="ARBA00022806"/>
    </source>
</evidence>
<evidence type="ECO:0000256" key="2">
    <source>
        <dbReference type="ARBA" id="ARBA00022801"/>
    </source>
</evidence>
<keyword evidence="4" id="KW-0067">ATP-binding</keyword>
<evidence type="ECO:0000313" key="8">
    <source>
        <dbReference type="Proteomes" id="UP000462014"/>
    </source>
</evidence>
<dbReference type="Gene3D" id="3.40.50.300">
    <property type="entry name" value="P-loop containing nucleotide triphosphate hydrolases"/>
    <property type="match status" value="2"/>
</dbReference>
<comment type="caution">
    <text evidence="7">The sequence shown here is derived from an EMBL/GenBank/DDBJ whole genome shotgun (WGS) entry which is preliminary data.</text>
</comment>
<keyword evidence="2" id="KW-0378">Hydrolase</keyword>
<evidence type="ECO:0000256" key="4">
    <source>
        <dbReference type="ARBA" id="ARBA00022840"/>
    </source>
</evidence>
<dbReference type="GO" id="GO:0003676">
    <property type="term" value="F:nucleic acid binding"/>
    <property type="evidence" value="ECO:0007669"/>
    <property type="project" value="InterPro"/>
</dbReference>
<dbReference type="GO" id="GO:0016787">
    <property type="term" value="F:hydrolase activity"/>
    <property type="evidence" value="ECO:0007669"/>
    <property type="project" value="UniProtKB-KW"/>
</dbReference>
<evidence type="ECO:0000313" key="7">
    <source>
        <dbReference type="EMBL" id="MVN23403.1"/>
    </source>
</evidence>
<keyword evidence="3 7" id="KW-0347">Helicase</keyword>
<dbReference type="PANTHER" id="PTHR47959">
    <property type="entry name" value="ATP-DEPENDENT RNA HELICASE RHLE-RELATED"/>
    <property type="match status" value="1"/>
</dbReference>
<evidence type="ECO:0000256" key="5">
    <source>
        <dbReference type="SAM" id="MobiDB-lite"/>
    </source>
</evidence>
<proteinExistence type="predicted"/>
<sequence length="433" mass="48382">MWADKLKLSKQLVRTVTEAGFNNPKEVQLKTLARIAGGQDLLVAGPEGCGKTTTYVLAVLNRIKQGFGDAPRVLILVENKEKVEAVSGQFKLFNKNKSLQIVGLYPAPGIEAQMDALADGSDVVVATPDRARAIYLKLGLNLNKVELLIVDDADLIIKQGMQLPVAELANSIAKAQHLVFTEVVHDKLWKMIDPFMKLPATVEVEELSETDLVTYEQLLYQVPNFRTKLNLLYLFLADAELFTKAIVFANTVFTAEKLYKSLQQRLKHEVALFNPEFFDVTGFKDLFEFKASTSARILIVANENSGLTDVLDIPFILHFELPLEQEIFIKRVTNPSPQEKNETLAITFATDLELNAVKKIEQAIGQKIPVAALPDDLHIEKEQKPETEEKKAVKVKNPDPEPGTAFHEKKASNAKTYNFSSGEKAKMNNKRKH</sequence>
<dbReference type="EMBL" id="WPIK01000024">
    <property type="protein sequence ID" value="MVN23403.1"/>
    <property type="molecule type" value="Genomic_DNA"/>
</dbReference>
<accession>A0A7K1T1E7</accession>
<dbReference type="InterPro" id="IPR014001">
    <property type="entry name" value="Helicase_ATP-bd"/>
</dbReference>
<keyword evidence="1" id="KW-0547">Nucleotide-binding</keyword>
<dbReference type="RefSeq" id="WP_157569599.1">
    <property type="nucleotide sequence ID" value="NZ_WPIK01000024.1"/>
</dbReference>
<dbReference type="PROSITE" id="PS51192">
    <property type="entry name" value="HELICASE_ATP_BIND_1"/>
    <property type="match status" value="1"/>
</dbReference>
<feature type="compositionally biased region" description="Basic and acidic residues" evidence="5">
    <location>
        <begin position="376"/>
        <end position="399"/>
    </location>
</feature>
<name>A0A7K1T1E7_9SPHI</name>
<dbReference type="InterPro" id="IPR027417">
    <property type="entry name" value="P-loop_NTPase"/>
</dbReference>
<organism evidence="7 8">
    <name type="scientific">Mucilaginibacter arboris</name>
    <dbReference type="NCBI Taxonomy" id="2682090"/>
    <lineage>
        <taxon>Bacteria</taxon>
        <taxon>Pseudomonadati</taxon>
        <taxon>Bacteroidota</taxon>
        <taxon>Sphingobacteriia</taxon>
        <taxon>Sphingobacteriales</taxon>
        <taxon>Sphingobacteriaceae</taxon>
        <taxon>Mucilaginibacter</taxon>
    </lineage>
</organism>
<reference evidence="7 8" key="1">
    <citation type="submission" date="2019-12" db="EMBL/GenBank/DDBJ databases">
        <title>Mucilaginibacter sp. HMF7410 genome sequencing and assembly.</title>
        <authorList>
            <person name="Kang H."/>
            <person name="Cha I."/>
            <person name="Kim H."/>
            <person name="Joh K."/>
        </authorList>
    </citation>
    <scope>NUCLEOTIDE SEQUENCE [LARGE SCALE GENOMIC DNA]</scope>
    <source>
        <strain evidence="7 8">HMF7410</strain>
    </source>
</reference>
<feature type="region of interest" description="Disordered" evidence="5">
    <location>
        <begin position="376"/>
        <end position="433"/>
    </location>
</feature>
<gene>
    <name evidence="7" type="ORF">GO621_17910</name>
</gene>
<dbReference type="GO" id="GO:0005524">
    <property type="term" value="F:ATP binding"/>
    <property type="evidence" value="ECO:0007669"/>
    <property type="project" value="UniProtKB-KW"/>
</dbReference>
<dbReference type="GO" id="GO:0003724">
    <property type="term" value="F:RNA helicase activity"/>
    <property type="evidence" value="ECO:0007669"/>
    <property type="project" value="TreeGrafter"/>
</dbReference>